<dbReference type="PANTHER" id="PTHR33939">
    <property type="entry name" value="PROTEIN CBG22215"/>
    <property type="match status" value="1"/>
</dbReference>
<dbReference type="AlphaFoldDB" id="A0A922SK09"/>
<dbReference type="EMBL" id="JACEFF010000297">
    <property type="protein sequence ID" value="KAH9640039.1"/>
    <property type="molecule type" value="Genomic_DNA"/>
</dbReference>
<name>A0A922SK09_SPOEX</name>
<reference evidence="1" key="1">
    <citation type="journal article" date="2021" name="G3 (Bethesda)">
        <title>Genome and transcriptome analysis of the beet armyworm Spodoptera exigua reveals targets for pest control. .</title>
        <authorList>
            <person name="Simon S."/>
            <person name="Breeschoten T."/>
            <person name="Jansen H.J."/>
            <person name="Dirks R.P."/>
            <person name="Schranz M.E."/>
            <person name="Ros V.I.D."/>
        </authorList>
    </citation>
    <scope>NUCLEOTIDE SEQUENCE</scope>
    <source>
        <strain evidence="1">TB_SE_WUR_2020</strain>
    </source>
</reference>
<comment type="caution">
    <text evidence="1">The sequence shown here is derived from an EMBL/GenBank/DDBJ whole genome shotgun (WGS) entry which is preliminary data.</text>
</comment>
<evidence type="ECO:0000313" key="2">
    <source>
        <dbReference type="Proteomes" id="UP000814243"/>
    </source>
</evidence>
<dbReference type="PANTHER" id="PTHR33939:SF1">
    <property type="entry name" value="DUF4371 DOMAIN-CONTAINING PROTEIN"/>
    <property type="match status" value="1"/>
</dbReference>
<accession>A0A922SK09</accession>
<sequence length="302" mass="35079">MSMNDPQPSTSQKDVDVFLSPRKNRPRKAFTVTEKVMIRNAYKYVKNEISAQLEAFEVVQENECVSKVADILGMTSRSVCNVLKEVKKGTPPTPPKKFGPKRSFKDKIDEFTFCAIRRIVHQFFYRNEPPTIAKILQVMNDDSEMPKISKESLRKILKHLNFKFVARSRKSTIIDRNDMITWLQRYLRSICQFRREERHIYYQDETWVNAGHTVKKPYVDKKVTSSRQAFLEGLTTGLKNPSGKGKRLIIGHIGSEESFLEEGLMIFEAKKNCEDYHDEMNAVCFEKWFAGVLPKLRPNSIV</sequence>
<proteinExistence type="predicted"/>
<dbReference type="Proteomes" id="UP000814243">
    <property type="component" value="Unassembled WGS sequence"/>
</dbReference>
<evidence type="ECO:0000313" key="1">
    <source>
        <dbReference type="EMBL" id="KAH9640039.1"/>
    </source>
</evidence>
<gene>
    <name evidence="1" type="ORF">HF086_008134</name>
</gene>
<feature type="non-terminal residue" evidence="1">
    <location>
        <position position="1"/>
    </location>
</feature>
<protein>
    <submittedName>
        <fullName evidence="1">Uncharacterized protein</fullName>
    </submittedName>
</protein>
<organism evidence="1 2">
    <name type="scientific">Spodoptera exigua</name>
    <name type="common">Beet armyworm</name>
    <name type="synonym">Noctua fulgens</name>
    <dbReference type="NCBI Taxonomy" id="7107"/>
    <lineage>
        <taxon>Eukaryota</taxon>
        <taxon>Metazoa</taxon>
        <taxon>Ecdysozoa</taxon>
        <taxon>Arthropoda</taxon>
        <taxon>Hexapoda</taxon>
        <taxon>Insecta</taxon>
        <taxon>Pterygota</taxon>
        <taxon>Neoptera</taxon>
        <taxon>Endopterygota</taxon>
        <taxon>Lepidoptera</taxon>
        <taxon>Glossata</taxon>
        <taxon>Ditrysia</taxon>
        <taxon>Noctuoidea</taxon>
        <taxon>Noctuidae</taxon>
        <taxon>Amphipyrinae</taxon>
        <taxon>Spodoptera</taxon>
    </lineage>
</organism>